<gene>
    <name evidence="12" type="ORF">CL6EHI_051760</name>
</gene>
<evidence type="ECO:0000259" key="11">
    <source>
        <dbReference type="PROSITE" id="PS50023"/>
    </source>
</evidence>
<organism evidence="12 13">
    <name type="scientific">Entamoeba histolytica</name>
    <dbReference type="NCBI Taxonomy" id="5759"/>
    <lineage>
        <taxon>Eukaryota</taxon>
        <taxon>Amoebozoa</taxon>
        <taxon>Evosea</taxon>
        <taxon>Archamoebae</taxon>
        <taxon>Mastigamoebida</taxon>
        <taxon>Entamoebidae</taxon>
        <taxon>Entamoeba</taxon>
    </lineage>
</organism>
<feature type="domain" description="LIM zinc-binding" evidence="11">
    <location>
        <begin position="173"/>
        <end position="233"/>
    </location>
</feature>
<evidence type="ECO:0000256" key="3">
    <source>
        <dbReference type="ARBA" id="ARBA00022723"/>
    </source>
</evidence>
<comment type="subcellular location">
    <subcellularLocation>
        <location evidence="1">Endosome</location>
    </subcellularLocation>
</comment>
<keyword evidence="9" id="KW-0472">Membrane</keyword>
<feature type="compositionally biased region" description="Polar residues" evidence="8">
    <location>
        <begin position="146"/>
        <end position="163"/>
    </location>
</feature>
<evidence type="ECO:0000256" key="2">
    <source>
        <dbReference type="ARBA" id="ARBA00022553"/>
    </source>
</evidence>
<dbReference type="PROSITE" id="PS50021">
    <property type="entry name" value="CH"/>
    <property type="match status" value="1"/>
</dbReference>
<reference evidence="12 13" key="1">
    <citation type="submission" date="2016-05" db="EMBL/GenBank/DDBJ databases">
        <title>First whole genome sequencing of Entamoeba histolytica HM1:IMSS-clone-6.</title>
        <authorList>
            <person name="Mukherjee Avik.K."/>
            <person name="Izumyama S."/>
            <person name="Nakada-Tsukui K."/>
            <person name="Nozaki T."/>
        </authorList>
    </citation>
    <scope>NUCLEOTIDE SEQUENCE [LARGE SCALE GENOMIC DNA]</scope>
    <source>
        <strain evidence="12 13">HM1:IMSS clone 6</strain>
    </source>
</reference>
<dbReference type="InterPro" id="IPR001715">
    <property type="entry name" value="CH_dom"/>
</dbReference>
<feature type="compositionally biased region" description="Polar residues" evidence="8">
    <location>
        <begin position="350"/>
        <end position="363"/>
    </location>
</feature>
<dbReference type="PROSITE" id="PS00478">
    <property type="entry name" value="LIM_DOMAIN_1"/>
    <property type="match status" value="1"/>
</dbReference>
<dbReference type="PANTHER" id="PTHR23167">
    <property type="entry name" value="CALPONIN HOMOLOGY DOMAIN-CONTAINING PROTEIN DDB_G0272472-RELATED"/>
    <property type="match status" value="1"/>
</dbReference>
<keyword evidence="2" id="KW-0597">Phosphoprotein</keyword>
<protein>
    <recommendedName>
        <fullName evidence="14">Alpha-actinin</fullName>
    </recommendedName>
</protein>
<dbReference type="Proteomes" id="UP000078387">
    <property type="component" value="Unassembled WGS sequence"/>
</dbReference>
<dbReference type="SMR" id="A0A5K1U0A2"/>
<evidence type="ECO:0000256" key="9">
    <source>
        <dbReference type="SAM" id="Phobius"/>
    </source>
</evidence>
<dbReference type="VEuPathDB" id="AmoebaDB:EHI_051760"/>
<dbReference type="SMART" id="SM00033">
    <property type="entry name" value="CH"/>
    <property type="match status" value="1"/>
</dbReference>
<feature type="region of interest" description="Disordered" evidence="8">
    <location>
        <begin position="132"/>
        <end position="163"/>
    </location>
</feature>
<dbReference type="Pfam" id="PF00412">
    <property type="entry name" value="LIM"/>
    <property type="match status" value="1"/>
</dbReference>
<evidence type="ECO:0000256" key="6">
    <source>
        <dbReference type="ARBA" id="ARBA00023054"/>
    </source>
</evidence>
<dbReference type="Gene3D" id="2.10.110.10">
    <property type="entry name" value="Cysteine Rich Protein"/>
    <property type="match status" value="1"/>
</dbReference>
<dbReference type="EMBL" id="BDEQ01000001">
    <property type="protein sequence ID" value="GAT93743.1"/>
    <property type="molecule type" value="Genomic_DNA"/>
</dbReference>
<keyword evidence="6" id="KW-0175">Coiled coil</keyword>
<evidence type="ECO:0000256" key="7">
    <source>
        <dbReference type="PROSITE-ProRule" id="PRU00125"/>
    </source>
</evidence>
<name>A0A5K1U0A2_ENTHI</name>
<comment type="caution">
    <text evidence="12">The sequence shown here is derived from an EMBL/GenBank/DDBJ whole genome shotgun (WGS) entry which is preliminary data.</text>
</comment>
<dbReference type="PROSITE" id="PS50023">
    <property type="entry name" value="LIM_DOMAIN_2"/>
    <property type="match status" value="1"/>
</dbReference>
<evidence type="ECO:0000256" key="8">
    <source>
        <dbReference type="SAM" id="MobiDB-lite"/>
    </source>
</evidence>
<feature type="transmembrane region" description="Helical" evidence="9">
    <location>
        <begin position="479"/>
        <end position="500"/>
    </location>
</feature>
<keyword evidence="3 7" id="KW-0479">Metal-binding</keyword>
<evidence type="ECO:0000256" key="1">
    <source>
        <dbReference type="ARBA" id="ARBA00004177"/>
    </source>
</evidence>
<evidence type="ECO:0000256" key="4">
    <source>
        <dbReference type="ARBA" id="ARBA00022753"/>
    </source>
</evidence>
<evidence type="ECO:0000313" key="13">
    <source>
        <dbReference type="Proteomes" id="UP000078387"/>
    </source>
</evidence>
<dbReference type="OMA" id="MSNEHPS"/>
<feature type="compositionally biased region" description="Low complexity" evidence="8">
    <location>
        <begin position="413"/>
        <end position="429"/>
    </location>
</feature>
<dbReference type="CDD" id="cd08368">
    <property type="entry name" value="LIM"/>
    <property type="match status" value="1"/>
</dbReference>
<dbReference type="FunFam" id="1.10.418.10:FF:000023">
    <property type="entry name" value="EH domain-binding protein 1 isoform X1"/>
    <property type="match status" value="1"/>
</dbReference>
<feature type="region of interest" description="Disordered" evidence="8">
    <location>
        <begin position="400"/>
        <end position="458"/>
    </location>
</feature>
<dbReference type="InterPro" id="IPR050540">
    <property type="entry name" value="F-actin_Monoox_Mical"/>
</dbReference>
<feature type="compositionally biased region" description="Polar residues" evidence="8">
    <location>
        <begin position="324"/>
        <end position="337"/>
    </location>
</feature>
<dbReference type="VEuPathDB" id="AmoebaDB:EHI5A_137280"/>
<dbReference type="InterPro" id="IPR001781">
    <property type="entry name" value="Znf_LIM"/>
</dbReference>
<dbReference type="VEuPathDB" id="AmoebaDB:EHI8A_125410"/>
<dbReference type="Gene3D" id="1.10.418.10">
    <property type="entry name" value="Calponin-like domain"/>
    <property type="match status" value="1"/>
</dbReference>
<dbReference type="PANTHER" id="PTHR23167:SF92">
    <property type="entry name" value="CALPONIN HOMOLOGY DOMAIN-CONTAINING PROTEIN DDB_G0272472"/>
    <property type="match status" value="1"/>
</dbReference>
<feature type="compositionally biased region" description="Low complexity" evidence="8">
    <location>
        <begin position="134"/>
        <end position="145"/>
    </location>
</feature>
<dbReference type="SUPFAM" id="SSF57716">
    <property type="entry name" value="Glucocorticoid receptor-like (DNA-binding domain)"/>
    <property type="match status" value="1"/>
</dbReference>
<evidence type="ECO:0008006" key="14">
    <source>
        <dbReference type="Google" id="ProtNLM"/>
    </source>
</evidence>
<dbReference type="InterPro" id="IPR036872">
    <property type="entry name" value="CH_dom_sf"/>
</dbReference>
<dbReference type="GO" id="GO:0005768">
    <property type="term" value="C:endosome"/>
    <property type="evidence" value="ECO:0007669"/>
    <property type="project" value="UniProtKB-SubCell"/>
</dbReference>
<proteinExistence type="predicted"/>
<feature type="domain" description="Calponin-homology (CH)" evidence="10">
    <location>
        <begin position="1"/>
        <end position="105"/>
    </location>
</feature>
<feature type="region of interest" description="Disordered" evidence="8">
    <location>
        <begin position="239"/>
        <end position="376"/>
    </location>
</feature>
<accession>A0A5K1U0A2</accession>
<keyword evidence="5 7" id="KW-0862">Zinc</keyword>
<feature type="compositionally biased region" description="Polar residues" evidence="8">
    <location>
        <begin position="401"/>
        <end position="412"/>
    </location>
</feature>
<dbReference type="SUPFAM" id="SSF47576">
    <property type="entry name" value="Calponin-homology domain, CH-domain"/>
    <property type="match status" value="1"/>
</dbReference>
<evidence type="ECO:0000256" key="5">
    <source>
        <dbReference type="ARBA" id="ARBA00022833"/>
    </source>
</evidence>
<evidence type="ECO:0000313" key="12">
    <source>
        <dbReference type="EMBL" id="GAT93743.1"/>
    </source>
</evidence>
<dbReference type="VEuPathDB" id="AmoebaDB:KM1_170610"/>
<feature type="compositionally biased region" description="Polar residues" evidence="8">
    <location>
        <begin position="248"/>
        <end position="272"/>
    </location>
</feature>
<sequence>MNKTAGLLQWCQRSTSGYEGVDVKNFTTSWKDGKAFCALVHHFKPELINFEKCKTQTQQENLEMAFAAAEKAGAPRMMDVEDFDMDVPDKLSVITCIGVLQQYLDTTPSTEQLHPAKEQKEKVQYTLYSSATHSPPVKSKSPSISNDIQNHSVPQRRSTVASTSDAAKKAQLSLCSSCGKPIIGSVALEVKGKKYHKQCFFCSRCKNVLDEKSFVSIDDANYCLVCGKQVFFENKKKKEEEKMNSSEHPLNSTHDQIQSTPNANNPISSPTNDLEIKKEKKPIQSSGNWRQKSEEAKKLQQEKEEKERKLKEEKIKKMMALRKSAQSQSPDISVLNQSSSNSSTSPVPERQTTTNNLTTSSIKIRNGGNEEDVVKSNDNVPKIGLRTSIGKTTILERKSFENQSSYRNSLTKPSNDNSPSPSSSPNFIDPNDDEWVSGNTIKRRSESPRPILSDAEDEDIAPRSHTVKIDLPKPILATWQFYVVLFTIIGVMTIAFYAFFK</sequence>
<keyword evidence="4" id="KW-0967">Endosome</keyword>
<dbReference type="SMART" id="SM00132">
    <property type="entry name" value="LIM"/>
    <property type="match status" value="1"/>
</dbReference>
<keyword evidence="9" id="KW-1133">Transmembrane helix</keyword>
<feature type="compositionally biased region" description="Basic and acidic residues" evidence="8">
    <location>
        <begin position="291"/>
        <end position="316"/>
    </location>
</feature>
<evidence type="ECO:0000259" key="10">
    <source>
        <dbReference type="PROSITE" id="PS50021"/>
    </source>
</evidence>
<dbReference type="Pfam" id="PF00307">
    <property type="entry name" value="CH"/>
    <property type="match status" value="1"/>
</dbReference>
<keyword evidence="9" id="KW-0812">Transmembrane</keyword>
<dbReference type="VEuPathDB" id="AmoebaDB:EHI7A_093580"/>
<dbReference type="GO" id="GO:0046872">
    <property type="term" value="F:metal ion binding"/>
    <property type="evidence" value="ECO:0007669"/>
    <property type="project" value="UniProtKB-KW"/>
</dbReference>
<dbReference type="AlphaFoldDB" id="A0A5K1U0A2"/>
<keyword evidence="7" id="KW-0440">LIM domain</keyword>